<evidence type="ECO:0000313" key="5">
    <source>
        <dbReference type="EMBL" id="TGO05939.1"/>
    </source>
</evidence>
<feature type="region of interest" description="Disordered" evidence="2">
    <location>
        <begin position="306"/>
        <end position="331"/>
    </location>
</feature>
<keyword evidence="6" id="KW-1185">Reference proteome</keyword>
<comment type="similarity">
    <text evidence="1">Belongs to the DprA/Smf family.</text>
</comment>
<protein>
    <submittedName>
        <fullName evidence="5">Rossmann fold nucleotide-binding protein Smf</fullName>
    </submittedName>
</protein>
<dbReference type="OrthoDB" id="9785707at2"/>
<dbReference type="RefSeq" id="WP_135848222.1">
    <property type="nucleotide sequence ID" value="NZ_RHPJ01000001.1"/>
</dbReference>
<accession>A0A4Z1E438</accession>
<dbReference type="Gene3D" id="3.40.50.450">
    <property type="match status" value="1"/>
</dbReference>
<dbReference type="Pfam" id="PF02481">
    <property type="entry name" value="DNA_processg_A"/>
    <property type="match status" value="1"/>
</dbReference>
<feature type="domain" description="DprA winged helix" evidence="4">
    <location>
        <begin position="321"/>
        <end position="378"/>
    </location>
</feature>
<dbReference type="NCBIfam" id="TIGR00732">
    <property type="entry name" value="dprA"/>
    <property type="match status" value="1"/>
</dbReference>
<dbReference type="PANTHER" id="PTHR43022">
    <property type="entry name" value="PROTEIN SMF"/>
    <property type="match status" value="1"/>
</dbReference>
<reference evidence="5 6" key="1">
    <citation type="submission" date="2018-11" db="EMBL/GenBank/DDBJ databases">
        <title>Complete genome sequencing of the Actinobacteria Serinibacter sp. K3-2.</title>
        <authorList>
            <person name="Rakitin A.L."/>
            <person name="Beletsky A.V."/>
            <person name="Mardanov A.V."/>
            <person name="Ravin N.V."/>
            <person name="Gromova A.S."/>
            <person name="Filippova S.N."/>
            <person name="Gal'Chenko V.F."/>
        </authorList>
    </citation>
    <scope>NUCLEOTIDE SEQUENCE [LARGE SCALE GENOMIC DNA]</scope>
    <source>
        <strain evidence="5 6">K3-2</strain>
    </source>
</reference>
<comment type="caution">
    <text evidence="5">The sequence shown here is derived from an EMBL/GenBank/DDBJ whole genome shotgun (WGS) entry which is preliminary data.</text>
</comment>
<evidence type="ECO:0000259" key="4">
    <source>
        <dbReference type="Pfam" id="PF17782"/>
    </source>
</evidence>
<dbReference type="EMBL" id="RHPJ01000001">
    <property type="protein sequence ID" value="TGO05939.1"/>
    <property type="molecule type" value="Genomic_DNA"/>
</dbReference>
<dbReference type="PANTHER" id="PTHR43022:SF1">
    <property type="entry name" value="PROTEIN SMF"/>
    <property type="match status" value="1"/>
</dbReference>
<dbReference type="Pfam" id="PF17782">
    <property type="entry name" value="WHD_DprA"/>
    <property type="match status" value="1"/>
</dbReference>
<dbReference type="InterPro" id="IPR003488">
    <property type="entry name" value="DprA"/>
</dbReference>
<dbReference type="SUPFAM" id="SSF102405">
    <property type="entry name" value="MCP/YpsA-like"/>
    <property type="match status" value="1"/>
</dbReference>
<sequence>MAEPLPDADDTVLARVAWGRIAEPCDLQAGALVAHLGHRGALGWLRSTRAEPPPGLWPAPVWERARARWAPRVEGLDPAREVAGIRRLGGRVIVPGDEEWPAALDDLDVLAPHCLWVRGDPGILRRPAVAIVGARASTGYGEHVAGELSASLADSGLTVVSGGAFGIDAVAHRAALAVGGATVAVMAGGLDRFYPAGNADLLARVARDGAVVAELGPGSSPSRSRFLTRNRLIAALAGACVVVEAGWRSGTLSTAMHAARLLRPVAAVPGPVTSAASAGCHRLIRDGVAVLVSDAGQVRELMASAGEDLADEPSDDAVRRPSDTPPGLDSSHAQVWEALPARGAATLESVARVGGLAAREVRIALGALELAGHVRREGDRYRRTAT</sequence>
<evidence type="ECO:0000256" key="1">
    <source>
        <dbReference type="ARBA" id="ARBA00006525"/>
    </source>
</evidence>
<dbReference type="InterPro" id="IPR057666">
    <property type="entry name" value="DrpA_SLOG"/>
</dbReference>
<dbReference type="InterPro" id="IPR036388">
    <property type="entry name" value="WH-like_DNA-bd_sf"/>
</dbReference>
<organism evidence="5 6">
    <name type="scientific">Serinibacter arcticus</name>
    <dbReference type="NCBI Taxonomy" id="1655435"/>
    <lineage>
        <taxon>Bacteria</taxon>
        <taxon>Bacillati</taxon>
        <taxon>Actinomycetota</taxon>
        <taxon>Actinomycetes</taxon>
        <taxon>Micrococcales</taxon>
        <taxon>Beutenbergiaceae</taxon>
        <taxon>Serinibacter</taxon>
    </lineage>
</organism>
<feature type="domain" description="Smf/DprA SLOG" evidence="3">
    <location>
        <begin position="92"/>
        <end position="300"/>
    </location>
</feature>
<dbReference type="AlphaFoldDB" id="A0A4Z1E438"/>
<name>A0A4Z1E438_9MICO</name>
<dbReference type="GO" id="GO:0009294">
    <property type="term" value="P:DNA-mediated transformation"/>
    <property type="evidence" value="ECO:0007669"/>
    <property type="project" value="InterPro"/>
</dbReference>
<evidence type="ECO:0000256" key="2">
    <source>
        <dbReference type="SAM" id="MobiDB-lite"/>
    </source>
</evidence>
<proteinExistence type="inferred from homology"/>
<evidence type="ECO:0000259" key="3">
    <source>
        <dbReference type="Pfam" id="PF02481"/>
    </source>
</evidence>
<dbReference type="Proteomes" id="UP000297318">
    <property type="component" value="Unassembled WGS sequence"/>
</dbReference>
<evidence type="ECO:0000313" key="6">
    <source>
        <dbReference type="Proteomes" id="UP000297318"/>
    </source>
</evidence>
<dbReference type="InterPro" id="IPR041614">
    <property type="entry name" value="DprA_WH"/>
</dbReference>
<dbReference type="Gene3D" id="1.10.10.10">
    <property type="entry name" value="Winged helix-like DNA-binding domain superfamily/Winged helix DNA-binding domain"/>
    <property type="match status" value="1"/>
</dbReference>
<gene>
    <name evidence="5" type="ORF">SERN_0131</name>
</gene>